<sequence length="83" mass="9625">MSFTALPKTFTFKKYAPRYWKTFRKILFKKISNAEDVGVEPTEDLRLHGLANHSLNRSGYPPDVPHFLRNPGQNPLQLALIWV</sequence>
<evidence type="ECO:0000313" key="2">
    <source>
        <dbReference type="Proteomes" id="UP000178188"/>
    </source>
</evidence>
<comment type="caution">
    <text evidence="1">The sequence shown here is derived from an EMBL/GenBank/DDBJ whole genome shotgun (WGS) entry which is preliminary data.</text>
</comment>
<name>A0A1F4ZRH2_9BACT</name>
<dbReference type="AlphaFoldDB" id="A0A1F4ZRH2"/>
<dbReference type="EMBL" id="MEXU01000065">
    <property type="protein sequence ID" value="OGD08955.1"/>
    <property type="molecule type" value="Genomic_DNA"/>
</dbReference>
<organism evidence="1 2">
    <name type="scientific">Candidatus Amesbacteria bacterium RIFOXYB1_FULL_47_9</name>
    <dbReference type="NCBI Taxonomy" id="1797266"/>
    <lineage>
        <taxon>Bacteria</taxon>
        <taxon>Candidatus Amesiibacteriota</taxon>
    </lineage>
</organism>
<evidence type="ECO:0000313" key="1">
    <source>
        <dbReference type="EMBL" id="OGD08955.1"/>
    </source>
</evidence>
<gene>
    <name evidence="1" type="ORF">A2395_02495</name>
</gene>
<dbReference type="Proteomes" id="UP000178188">
    <property type="component" value="Unassembled WGS sequence"/>
</dbReference>
<proteinExistence type="predicted"/>
<protein>
    <submittedName>
        <fullName evidence="1">Uncharacterized protein</fullName>
    </submittedName>
</protein>
<reference evidence="1 2" key="1">
    <citation type="journal article" date="2016" name="Nat. Commun.">
        <title>Thousands of microbial genomes shed light on interconnected biogeochemical processes in an aquifer system.</title>
        <authorList>
            <person name="Anantharaman K."/>
            <person name="Brown C.T."/>
            <person name="Hug L.A."/>
            <person name="Sharon I."/>
            <person name="Castelle C.J."/>
            <person name="Probst A.J."/>
            <person name="Thomas B.C."/>
            <person name="Singh A."/>
            <person name="Wilkins M.J."/>
            <person name="Karaoz U."/>
            <person name="Brodie E.L."/>
            <person name="Williams K.H."/>
            <person name="Hubbard S.S."/>
            <person name="Banfield J.F."/>
        </authorList>
    </citation>
    <scope>NUCLEOTIDE SEQUENCE [LARGE SCALE GENOMIC DNA]</scope>
</reference>
<accession>A0A1F4ZRH2</accession>